<keyword evidence="5" id="KW-0238">DNA-binding</keyword>
<dbReference type="Gene3D" id="1.10.10.10">
    <property type="entry name" value="Winged helix-like DNA-binding domain superfamily/Winged helix DNA-binding domain"/>
    <property type="match status" value="1"/>
</dbReference>
<gene>
    <name evidence="9" type="ORF">C2E25_13365</name>
</gene>
<dbReference type="GO" id="GO:0003700">
    <property type="term" value="F:DNA-binding transcription factor activity"/>
    <property type="evidence" value="ECO:0007669"/>
    <property type="project" value="InterPro"/>
</dbReference>
<evidence type="ECO:0000256" key="1">
    <source>
        <dbReference type="ARBA" id="ARBA00007957"/>
    </source>
</evidence>
<keyword evidence="3 7" id="KW-0862">Zinc</keyword>
<reference evidence="9 10" key="1">
    <citation type="journal article" date="2018" name="Genome Announc.">
        <title>Genome Sequence of Geothermobacter sp. HR-1 Iron Reducer from the Loihi Seamount.</title>
        <authorList>
            <person name="Smith H."/>
            <person name="Abuyen K."/>
            <person name="Tremblay J."/>
            <person name="Savalia P."/>
            <person name="Perez-Rodriguez I."/>
            <person name="Emerson D."/>
            <person name="Tully B."/>
            <person name="Amend J."/>
        </authorList>
    </citation>
    <scope>NUCLEOTIDE SEQUENCE [LARGE SCALE GENOMIC DNA]</scope>
    <source>
        <strain evidence="9 10">HR-1</strain>
    </source>
</reference>
<comment type="caution">
    <text evidence="9">The sequence shown here is derived from an EMBL/GenBank/DDBJ whole genome shotgun (WGS) entry which is preliminary data.</text>
</comment>
<feature type="binding site" evidence="8">
    <location>
        <position position="131"/>
    </location>
    <ligand>
        <name>Fe cation</name>
        <dbReference type="ChEBI" id="CHEBI:24875"/>
    </ligand>
</feature>
<organism evidence="9 10">
    <name type="scientific">Geothermobacter hydrogeniphilus</name>
    <dbReference type="NCBI Taxonomy" id="1969733"/>
    <lineage>
        <taxon>Bacteria</taxon>
        <taxon>Pseudomonadati</taxon>
        <taxon>Thermodesulfobacteriota</taxon>
        <taxon>Desulfuromonadia</taxon>
        <taxon>Desulfuromonadales</taxon>
        <taxon>Geothermobacteraceae</taxon>
        <taxon>Geothermobacter</taxon>
    </lineage>
</organism>
<evidence type="ECO:0000256" key="7">
    <source>
        <dbReference type="PIRSR" id="PIRSR602481-1"/>
    </source>
</evidence>
<dbReference type="GO" id="GO:0000976">
    <property type="term" value="F:transcription cis-regulatory region binding"/>
    <property type="evidence" value="ECO:0007669"/>
    <property type="project" value="TreeGrafter"/>
</dbReference>
<evidence type="ECO:0000256" key="2">
    <source>
        <dbReference type="ARBA" id="ARBA00022491"/>
    </source>
</evidence>
<dbReference type="RefSeq" id="WP_103116231.1">
    <property type="nucleotide sequence ID" value="NZ_PPFX01000035.1"/>
</dbReference>
<dbReference type="CDD" id="cd07153">
    <property type="entry name" value="Fur_like"/>
    <property type="match status" value="1"/>
</dbReference>
<dbReference type="GO" id="GO:0008270">
    <property type="term" value="F:zinc ion binding"/>
    <property type="evidence" value="ECO:0007669"/>
    <property type="project" value="TreeGrafter"/>
</dbReference>
<keyword evidence="8" id="KW-0408">Iron</keyword>
<feature type="binding site" evidence="7">
    <location>
        <position position="99"/>
    </location>
    <ligand>
        <name>Zn(2+)</name>
        <dbReference type="ChEBI" id="CHEBI:29105"/>
    </ligand>
</feature>
<keyword evidence="7" id="KW-0479">Metal-binding</keyword>
<dbReference type="AlphaFoldDB" id="A0A2K2H7M4"/>
<dbReference type="GO" id="GO:0045892">
    <property type="term" value="P:negative regulation of DNA-templated transcription"/>
    <property type="evidence" value="ECO:0007669"/>
    <property type="project" value="TreeGrafter"/>
</dbReference>
<dbReference type="Proteomes" id="UP000236340">
    <property type="component" value="Unassembled WGS sequence"/>
</dbReference>
<keyword evidence="2" id="KW-0678">Repressor</keyword>
<keyword evidence="6" id="KW-0804">Transcription</keyword>
<dbReference type="InterPro" id="IPR002481">
    <property type="entry name" value="FUR"/>
</dbReference>
<evidence type="ECO:0000256" key="4">
    <source>
        <dbReference type="ARBA" id="ARBA00023015"/>
    </source>
</evidence>
<evidence type="ECO:0000256" key="6">
    <source>
        <dbReference type="ARBA" id="ARBA00023163"/>
    </source>
</evidence>
<evidence type="ECO:0000313" key="10">
    <source>
        <dbReference type="Proteomes" id="UP000236340"/>
    </source>
</evidence>
<dbReference type="PANTHER" id="PTHR33202">
    <property type="entry name" value="ZINC UPTAKE REGULATION PROTEIN"/>
    <property type="match status" value="1"/>
</dbReference>
<feature type="binding site" evidence="7">
    <location>
        <position position="139"/>
    </location>
    <ligand>
        <name>Zn(2+)</name>
        <dbReference type="ChEBI" id="CHEBI:29105"/>
    </ligand>
</feature>
<comment type="cofactor">
    <cofactor evidence="8">
        <name>Mn(2+)</name>
        <dbReference type="ChEBI" id="CHEBI:29035"/>
    </cofactor>
    <cofactor evidence="8">
        <name>Fe(2+)</name>
        <dbReference type="ChEBI" id="CHEBI:29033"/>
    </cofactor>
    <text evidence="8">Binds 1 Mn(2+) or Fe(2+) ion per subunit.</text>
</comment>
<feature type="binding site" evidence="7">
    <location>
        <position position="142"/>
    </location>
    <ligand>
        <name>Zn(2+)</name>
        <dbReference type="ChEBI" id="CHEBI:29105"/>
    </ligand>
</feature>
<accession>A0A2K2H7M4</accession>
<proteinExistence type="inferred from homology"/>
<comment type="similarity">
    <text evidence="1">Belongs to the Fur family.</text>
</comment>
<comment type="cofactor">
    <cofactor evidence="7">
        <name>Zn(2+)</name>
        <dbReference type="ChEBI" id="CHEBI:29105"/>
    </cofactor>
    <text evidence="7">Binds 1 zinc ion per subunit.</text>
</comment>
<dbReference type="EMBL" id="PPFX01000035">
    <property type="protein sequence ID" value="PNU19259.1"/>
    <property type="molecule type" value="Genomic_DNA"/>
</dbReference>
<evidence type="ECO:0000256" key="8">
    <source>
        <dbReference type="PIRSR" id="PIRSR602481-2"/>
    </source>
</evidence>
<dbReference type="InterPro" id="IPR043135">
    <property type="entry name" value="Fur_C"/>
</dbReference>
<dbReference type="Gene3D" id="3.30.1490.190">
    <property type="match status" value="1"/>
</dbReference>
<dbReference type="GO" id="GO:1900376">
    <property type="term" value="P:regulation of secondary metabolite biosynthetic process"/>
    <property type="evidence" value="ECO:0007669"/>
    <property type="project" value="TreeGrafter"/>
</dbReference>
<dbReference type="Pfam" id="PF01475">
    <property type="entry name" value="FUR"/>
    <property type="match status" value="1"/>
</dbReference>
<feature type="binding site" evidence="7">
    <location>
        <position position="102"/>
    </location>
    <ligand>
        <name>Zn(2+)</name>
        <dbReference type="ChEBI" id="CHEBI:29105"/>
    </ligand>
</feature>
<evidence type="ECO:0000313" key="9">
    <source>
        <dbReference type="EMBL" id="PNU19259.1"/>
    </source>
</evidence>
<dbReference type="PANTHER" id="PTHR33202:SF7">
    <property type="entry name" value="FERRIC UPTAKE REGULATION PROTEIN"/>
    <property type="match status" value="1"/>
</dbReference>
<evidence type="ECO:0000256" key="3">
    <source>
        <dbReference type="ARBA" id="ARBA00022833"/>
    </source>
</evidence>
<dbReference type="InterPro" id="IPR036388">
    <property type="entry name" value="WH-like_DNA-bd_sf"/>
</dbReference>
<sequence length="145" mass="16544">MANMQERLDDIIAKLRLRECRITPQRIAILKTFLHSEEHPSIEQVHEQVKVHFPTTSLATVYKTVTLLKEIGEILEIGFADGRNRYDGNRPHPHPHLICTRCKAIVDSDPSLLGEMAAEVERVSGYRIESHQLQFFGVCPACQRS</sequence>
<dbReference type="InterPro" id="IPR036390">
    <property type="entry name" value="WH_DNA-bd_sf"/>
</dbReference>
<evidence type="ECO:0000256" key="5">
    <source>
        <dbReference type="ARBA" id="ARBA00023125"/>
    </source>
</evidence>
<protein>
    <submittedName>
        <fullName evidence="9">Transcriptional repressor</fullName>
    </submittedName>
</protein>
<keyword evidence="4" id="KW-0805">Transcription regulation</keyword>
<dbReference type="SUPFAM" id="SSF46785">
    <property type="entry name" value="Winged helix' DNA-binding domain"/>
    <property type="match status" value="1"/>
</dbReference>
<name>A0A2K2H7M4_9BACT</name>
<dbReference type="OrthoDB" id="8659436at2"/>